<protein>
    <submittedName>
        <fullName evidence="1">Uncharacterized protein</fullName>
    </submittedName>
</protein>
<dbReference type="RefSeq" id="WP_348787592.1">
    <property type="nucleotide sequence ID" value="NZ_CP157390.1"/>
</dbReference>
<accession>A0AAU7GBW4</accession>
<proteinExistence type="predicted"/>
<evidence type="ECO:0000313" key="1">
    <source>
        <dbReference type="EMBL" id="XBM47623.1"/>
    </source>
</evidence>
<reference evidence="1" key="1">
    <citation type="submission" date="2024-05" db="EMBL/GenBank/DDBJ databases">
        <title>The Natural Products Discovery Center: Release of the First 8490 Sequenced Strains for Exploring Actinobacteria Biosynthetic Diversity.</title>
        <authorList>
            <person name="Kalkreuter E."/>
            <person name="Kautsar S.A."/>
            <person name="Yang D."/>
            <person name="Bader C.D."/>
            <person name="Teijaro C.N."/>
            <person name="Fluegel L."/>
            <person name="Davis C.M."/>
            <person name="Simpson J.R."/>
            <person name="Lauterbach L."/>
            <person name="Steele A.D."/>
            <person name="Gui C."/>
            <person name="Meng S."/>
            <person name="Li G."/>
            <person name="Viehrig K."/>
            <person name="Ye F."/>
            <person name="Su P."/>
            <person name="Kiefer A.F."/>
            <person name="Nichols A."/>
            <person name="Cepeda A.J."/>
            <person name="Yan W."/>
            <person name="Fan B."/>
            <person name="Jiang Y."/>
            <person name="Adhikari A."/>
            <person name="Zheng C.-J."/>
            <person name="Schuster L."/>
            <person name="Cowan T.M."/>
            <person name="Smanski M.J."/>
            <person name="Chevrette M.G."/>
            <person name="de Carvalho L.P.S."/>
            <person name="Shen B."/>
        </authorList>
    </citation>
    <scope>NUCLEOTIDE SEQUENCE</scope>
    <source>
        <strain evidence="1">NPDC080035</strain>
    </source>
</reference>
<name>A0AAU7GBW4_9MICO</name>
<organism evidence="1">
    <name type="scientific">Leifsonia sp. NPDC080035</name>
    <dbReference type="NCBI Taxonomy" id="3143936"/>
    <lineage>
        <taxon>Bacteria</taxon>
        <taxon>Bacillati</taxon>
        <taxon>Actinomycetota</taxon>
        <taxon>Actinomycetes</taxon>
        <taxon>Micrococcales</taxon>
        <taxon>Microbacteriaceae</taxon>
        <taxon>Leifsonia</taxon>
    </lineage>
</organism>
<dbReference type="EMBL" id="CP157390">
    <property type="protein sequence ID" value="XBM47623.1"/>
    <property type="molecule type" value="Genomic_DNA"/>
</dbReference>
<sequence>MTAVFVPVRTSFSHRTAVRVGRALTAWGTRQPAIGPDHAARVTSIESSRDRAARLLPQLPR</sequence>
<gene>
    <name evidence="1" type="ORF">AAME72_16335</name>
</gene>
<dbReference type="AlphaFoldDB" id="A0AAU7GBW4"/>